<evidence type="ECO:0000313" key="1">
    <source>
        <dbReference type="EMBL" id="CAH0494116.1"/>
    </source>
</evidence>
<dbReference type="EMBL" id="CAKLBC010001892">
    <property type="protein sequence ID" value="CAH0494116.1"/>
    <property type="molecule type" value="Genomic_DNA"/>
</dbReference>
<sequence>MSRSTRSLSSLRYWQWLLSAERALTSIISYLLPPEAVCLLVYALEAEYEPLQPTVWHKWSSVFYACN</sequence>
<organism evidence="1 2">
    <name type="scientific">Peronospora farinosa</name>
    <dbReference type="NCBI Taxonomy" id="134698"/>
    <lineage>
        <taxon>Eukaryota</taxon>
        <taxon>Sar</taxon>
        <taxon>Stramenopiles</taxon>
        <taxon>Oomycota</taxon>
        <taxon>Peronosporomycetes</taxon>
        <taxon>Peronosporales</taxon>
        <taxon>Peronosporaceae</taxon>
        <taxon>Peronospora</taxon>
    </lineage>
</organism>
<comment type="caution">
    <text evidence="1">The sequence shown here is derived from an EMBL/GenBank/DDBJ whole genome shotgun (WGS) entry which is preliminary data.</text>
</comment>
<protein>
    <submittedName>
        <fullName evidence="1">Uncharacterized protein</fullName>
    </submittedName>
</protein>
<keyword evidence="2" id="KW-1185">Reference proteome</keyword>
<gene>
    <name evidence="1" type="ORF">PFR001_LOCUS9190</name>
</gene>
<reference evidence="1 2" key="1">
    <citation type="submission" date="2021-11" db="EMBL/GenBank/DDBJ databases">
        <authorList>
            <person name="Islam A."/>
            <person name="Islam S."/>
            <person name="Flora M.S."/>
            <person name="Rahman M."/>
            <person name="Ziaur R.M."/>
            <person name="Epstein J.H."/>
            <person name="Hassan M."/>
            <person name="Klassen M."/>
            <person name="Woodard K."/>
            <person name="Webb A."/>
            <person name="Webby R.J."/>
            <person name="El Zowalaty M.E."/>
        </authorList>
    </citation>
    <scope>NUCLEOTIDE SEQUENCE [LARGE SCALE GENOMIC DNA]</scope>
    <source>
        <strain evidence="1">Pf1</strain>
    </source>
</reference>
<name>A0ABN8CMG2_9STRA</name>
<accession>A0ABN8CMG2</accession>
<proteinExistence type="predicted"/>
<evidence type="ECO:0000313" key="2">
    <source>
        <dbReference type="Proteomes" id="UP001157938"/>
    </source>
</evidence>
<dbReference type="Proteomes" id="UP001157938">
    <property type="component" value="Unassembled WGS sequence"/>
</dbReference>